<feature type="transmembrane region" description="Helical" evidence="1">
    <location>
        <begin position="261"/>
        <end position="282"/>
    </location>
</feature>
<keyword evidence="1" id="KW-0812">Transmembrane</keyword>
<keyword evidence="4" id="KW-1185">Reference proteome</keyword>
<reference evidence="3 4" key="1">
    <citation type="submission" date="2023-10" db="EMBL/GenBank/DDBJ databases">
        <title>Two novel species belonging to the OM43/NOR5 clade.</title>
        <authorList>
            <person name="Park M."/>
        </authorList>
    </citation>
    <scope>NUCLEOTIDE SEQUENCE [LARGE SCALE GENOMIC DNA]</scope>
    <source>
        <strain evidence="3 4">IMCC43200</strain>
    </source>
</reference>
<keyword evidence="2" id="KW-0732">Signal</keyword>
<proteinExistence type="predicted"/>
<gene>
    <name evidence="3" type="ORF">R0135_13365</name>
</gene>
<feature type="signal peptide" evidence="2">
    <location>
        <begin position="1"/>
        <end position="18"/>
    </location>
</feature>
<dbReference type="InterPro" id="IPR032809">
    <property type="entry name" value="Put_HupE_UreJ"/>
</dbReference>
<sequence length="383" mass="41017">MRRGLLFALLLLAASAEAHLLNMSKSSVSLADGGAVTVELALDLLATAGSREAYWEWSQFSEPMRSPDLQKALVALPGAVALTADGEPVALTLRELRFPKLPKEDYLDPLGWPRTEVVLSGKISSKTTPSTLQVTYLDSFRFEEPIANTLIEEKSGRKQTRWLVTGQHSPAFKLTSASPSTAGASREAATTSAAIESAESKALFMDMSFAGFRHIFPGGIDHLLFVAVLFFGSASFAGLVGIITLFTLAHSLSLGMTALGWFSAPASIVEPLILLSIVWIAAANLVRKARSHSSYLLVLLFGLVHGLGFASALRDIGLPTDFLLGGLLGFNLGVEAAQLAFLLMLGAVGFAARRLLPNDTLWKRRGSMLVIGVTLLMVGTRYL</sequence>
<protein>
    <submittedName>
        <fullName evidence="3">HupE/UreJ family protein</fullName>
    </submittedName>
</protein>
<evidence type="ECO:0000313" key="4">
    <source>
        <dbReference type="Proteomes" id="UP001626537"/>
    </source>
</evidence>
<dbReference type="EMBL" id="CP136864">
    <property type="protein sequence ID" value="WOJ92768.1"/>
    <property type="molecule type" value="Genomic_DNA"/>
</dbReference>
<name>A0ABZ0I1V4_9GAMM</name>
<keyword evidence="1" id="KW-1133">Transmembrane helix</keyword>
<feature type="chain" id="PRO_5045230397" evidence="2">
    <location>
        <begin position="19"/>
        <end position="383"/>
    </location>
</feature>
<feature type="transmembrane region" description="Helical" evidence="1">
    <location>
        <begin position="294"/>
        <end position="313"/>
    </location>
</feature>
<keyword evidence="1" id="KW-0472">Membrane</keyword>
<dbReference type="RefSeq" id="WP_407347369.1">
    <property type="nucleotide sequence ID" value="NZ_CP136864.1"/>
</dbReference>
<evidence type="ECO:0000256" key="1">
    <source>
        <dbReference type="SAM" id="Phobius"/>
    </source>
</evidence>
<feature type="transmembrane region" description="Helical" evidence="1">
    <location>
        <begin position="333"/>
        <end position="352"/>
    </location>
</feature>
<accession>A0ABZ0I1V4</accession>
<dbReference type="Pfam" id="PF13795">
    <property type="entry name" value="HupE_UreJ_2"/>
    <property type="match status" value="1"/>
</dbReference>
<dbReference type="Proteomes" id="UP001626537">
    <property type="component" value="Chromosome"/>
</dbReference>
<organism evidence="3 4">
    <name type="scientific">Congregibacter variabilis</name>
    <dbReference type="NCBI Taxonomy" id="3081200"/>
    <lineage>
        <taxon>Bacteria</taxon>
        <taxon>Pseudomonadati</taxon>
        <taxon>Pseudomonadota</taxon>
        <taxon>Gammaproteobacteria</taxon>
        <taxon>Cellvibrionales</taxon>
        <taxon>Halieaceae</taxon>
        <taxon>Congregibacter</taxon>
    </lineage>
</organism>
<feature type="transmembrane region" description="Helical" evidence="1">
    <location>
        <begin position="223"/>
        <end position="249"/>
    </location>
</feature>
<evidence type="ECO:0000313" key="3">
    <source>
        <dbReference type="EMBL" id="WOJ92768.1"/>
    </source>
</evidence>
<evidence type="ECO:0000256" key="2">
    <source>
        <dbReference type="SAM" id="SignalP"/>
    </source>
</evidence>